<gene>
    <name evidence="7 10" type="primary">surE</name>
    <name evidence="10" type="ORF">DSM112329_01337</name>
</gene>
<evidence type="ECO:0000256" key="6">
    <source>
        <dbReference type="ARBA" id="ARBA00022801"/>
    </source>
</evidence>
<dbReference type="GO" id="GO:0008254">
    <property type="term" value="F:3'-nucleotidase activity"/>
    <property type="evidence" value="ECO:0007669"/>
    <property type="project" value="TreeGrafter"/>
</dbReference>
<dbReference type="GO" id="GO:0000166">
    <property type="term" value="F:nucleotide binding"/>
    <property type="evidence" value="ECO:0007669"/>
    <property type="project" value="UniProtKB-KW"/>
</dbReference>
<evidence type="ECO:0000256" key="1">
    <source>
        <dbReference type="ARBA" id="ARBA00000815"/>
    </source>
</evidence>
<reference evidence="10" key="1">
    <citation type="submission" date="2022-12" db="EMBL/GenBank/DDBJ databases">
        <title>Paraconexibacter alkalitolerans sp. nov. and Baekduia alba sp. nov., isolated from soil and emended description of the genera Paraconexibacter (Chun et al., 2020) and Baekduia (An et al., 2020).</title>
        <authorList>
            <person name="Vieira S."/>
            <person name="Huber K.J."/>
            <person name="Geppert A."/>
            <person name="Wolf J."/>
            <person name="Neumann-Schaal M."/>
            <person name="Muesken M."/>
            <person name="Overmann J."/>
        </authorList>
    </citation>
    <scope>NUCLEOTIDE SEQUENCE</scope>
    <source>
        <strain evidence="10">AEG42_29</strain>
    </source>
</reference>
<comment type="function">
    <text evidence="7">Nucleotidase that shows phosphatase activity on nucleoside 5'-monophosphates.</text>
</comment>
<evidence type="ECO:0000256" key="8">
    <source>
        <dbReference type="SAM" id="MobiDB-lite"/>
    </source>
</evidence>
<comment type="subcellular location">
    <subcellularLocation>
        <location evidence="7">Cytoplasm</location>
    </subcellularLocation>
</comment>
<evidence type="ECO:0000256" key="5">
    <source>
        <dbReference type="ARBA" id="ARBA00022741"/>
    </source>
</evidence>
<keyword evidence="4 7" id="KW-0479">Metal-binding</keyword>
<dbReference type="InterPro" id="IPR002828">
    <property type="entry name" value="SurE-like_Pase/nucleotidase"/>
</dbReference>
<feature type="binding site" evidence="7">
    <location>
        <position position="9"/>
    </location>
    <ligand>
        <name>a divalent metal cation</name>
        <dbReference type="ChEBI" id="CHEBI:60240"/>
    </ligand>
</feature>
<feature type="domain" description="Survival protein SurE-like phosphatase/nucleotidase" evidence="9">
    <location>
        <begin position="3"/>
        <end position="196"/>
    </location>
</feature>
<dbReference type="GO" id="GO:0046872">
    <property type="term" value="F:metal ion binding"/>
    <property type="evidence" value="ECO:0007669"/>
    <property type="project" value="UniProtKB-UniRule"/>
</dbReference>
<keyword evidence="6 7" id="KW-0378">Hydrolase</keyword>
<feature type="binding site" evidence="7">
    <location>
        <position position="41"/>
    </location>
    <ligand>
        <name>a divalent metal cation</name>
        <dbReference type="ChEBI" id="CHEBI:60240"/>
    </ligand>
</feature>
<feature type="binding site" evidence="7">
    <location>
        <position position="98"/>
    </location>
    <ligand>
        <name>a divalent metal cation</name>
        <dbReference type="ChEBI" id="CHEBI:60240"/>
    </ligand>
</feature>
<dbReference type="RefSeq" id="WP_354702452.1">
    <property type="nucleotide sequence ID" value="NZ_CP114014.1"/>
</dbReference>
<sequence>MRVLLTNDDGVDAEGLQVLRRALAAVPGIDLQVIAPDGNRSAIGRGITTRRALMVQRVRFDDGSDGYATDGTPVDCVRLAALGLIDGWTPDLVVAGINHGSNLGDDVTYSGTVAAAMEGLMLGLPAVAVSQQSDAREMDFRQGDSFGFDLAARFTVRLIEQLEHMPLPPSTLLNVNVPAGDPSGVEVARLGRRIYRDRLDPQASDSPVTAERAGASDPPQSYFIYGAEPGFEDDPGTDLNAVHEGRIAVTPVHLDLTHHQSLGVLGASGLDRLLA</sequence>
<dbReference type="GO" id="GO:0005737">
    <property type="term" value="C:cytoplasm"/>
    <property type="evidence" value="ECO:0007669"/>
    <property type="project" value="UniProtKB-SubCell"/>
</dbReference>
<evidence type="ECO:0000256" key="7">
    <source>
        <dbReference type="HAMAP-Rule" id="MF_00060"/>
    </source>
</evidence>
<dbReference type="AlphaFoldDB" id="A0AAU7AS79"/>
<dbReference type="GO" id="GO:0008253">
    <property type="term" value="F:5'-nucleotidase activity"/>
    <property type="evidence" value="ECO:0007669"/>
    <property type="project" value="UniProtKB-UniRule"/>
</dbReference>
<comment type="catalytic activity">
    <reaction evidence="1 7">
        <text>a ribonucleoside 5'-phosphate + H2O = a ribonucleoside + phosphate</text>
        <dbReference type="Rhea" id="RHEA:12484"/>
        <dbReference type="ChEBI" id="CHEBI:15377"/>
        <dbReference type="ChEBI" id="CHEBI:18254"/>
        <dbReference type="ChEBI" id="CHEBI:43474"/>
        <dbReference type="ChEBI" id="CHEBI:58043"/>
        <dbReference type="EC" id="3.1.3.5"/>
    </reaction>
</comment>
<dbReference type="PANTHER" id="PTHR30457:SF12">
    <property type="entry name" value="5'_3'-NUCLEOTIDASE SURE"/>
    <property type="match status" value="1"/>
</dbReference>
<organism evidence="10">
    <name type="scientific">Paraconexibacter sp. AEG42_29</name>
    <dbReference type="NCBI Taxonomy" id="2997339"/>
    <lineage>
        <taxon>Bacteria</taxon>
        <taxon>Bacillati</taxon>
        <taxon>Actinomycetota</taxon>
        <taxon>Thermoleophilia</taxon>
        <taxon>Solirubrobacterales</taxon>
        <taxon>Paraconexibacteraceae</taxon>
        <taxon>Paraconexibacter</taxon>
    </lineage>
</organism>
<dbReference type="Gene3D" id="3.40.1210.10">
    <property type="entry name" value="Survival protein SurE-like phosphatase/nucleotidase"/>
    <property type="match status" value="1"/>
</dbReference>
<feature type="region of interest" description="Disordered" evidence="8">
    <location>
        <begin position="196"/>
        <end position="219"/>
    </location>
</feature>
<evidence type="ECO:0000313" key="10">
    <source>
        <dbReference type="EMBL" id="XAY04504.1"/>
    </source>
</evidence>
<dbReference type="EC" id="3.1.3.5" evidence="7"/>
<dbReference type="InterPro" id="IPR036523">
    <property type="entry name" value="SurE-like_sf"/>
</dbReference>
<dbReference type="SUPFAM" id="SSF64167">
    <property type="entry name" value="SurE-like"/>
    <property type="match status" value="1"/>
</dbReference>
<dbReference type="KEGG" id="parq:DSM112329_01337"/>
<dbReference type="HAMAP" id="MF_00060">
    <property type="entry name" value="SurE"/>
    <property type="match status" value="1"/>
</dbReference>
<dbReference type="GO" id="GO:0004309">
    <property type="term" value="F:exopolyphosphatase activity"/>
    <property type="evidence" value="ECO:0007669"/>
    <property type="project" value="TreeGrafter"/>
</dbReference>
<keyword evidence="5 7" id="KW-0547">Nucleotide-binding</keyword>
<evidence type="ECO:0000256" key="2">
    <source>
        <dbReference type="ARBA" id="ARBA00011062"/>
    </source>
</evidence>
<protein>
    <recommendedName>
        <fullName evidence="7">5'-nucleotidase SurE</fullName>
        <ecNumber evidence="7">3.1.3.5</ecNumber>
    </recommendedName>
    <alternativeName>
        <fullName evidence="7">Nucleoside 5'-monophosphate phosphohydrolase</fullName>
    </alternativeName>
</protein>
<dbReference type="NCBIfam" id="TIGR00087">
    <property type="entry name" value="surE"/>
    <property type="match status" value="1"/>
</dbReference>
<dbReference type="PANTHER" id="PTHR30457">
    <property type="entry name" value="5'-NUCLEOTIDASE SURE"/>
    <property type="match status" value="1"/>
</dbReference>
<keyword evidence="3 7" id="KW-0963">Cytoplasm</keyword>
<comment type="cofactor">
    <cofactor evidence="7">
        <name>a divalent metal cation</name>
        <dbReference type="ChEBI" id="CHEBI:60240"/>
    </cofactor>
    <text evidence="7">Binds 1 divalent metal cation per subunit.</text>
</comment>
<comment type="similarity">
    <text evidence="2 7">Belongs to the SurE nucleotidase family.</text>
</comment>
<evidence type="ECO:0000259" key="9">
    <source>
        <dbReference type="Pfam" id="PF01975"/>
    </source>
</evidence>
<evidence type="ECO:0000256" key="3">
    <source>
        <dbReference type="ARBA" id="ARBA00022490"/>
    </source>
</evidence>
<dbReference type="EMBL" id="CP114014">
    <property type="protein sequence ID" value="XAY04504.1"/>
    <property type="molecule type" value="Genomic_DNA"/>
</dbReference>
<evidence type="ECO:0000256" key="4">
    <source>
        <dbReference type="ARBA" id="ARBA00022723"/>
    </source>
</evidence>
<accession>A0AAU7AS79</accession>
<proteinExistence type="inferred from homology"/>
<feature type="binding site" evidence="7">
    <location>
        <position position="8"/>
    </location>
    <ligand>
        <name>a divalent metal cation</name>
        <dbReference type="ChEBI" id="CHEBI:60240"/>
    </ligand>
</feature>
<dbReference type="Pfam" id="PF01975">
    <property type="entry name" value="SurE"/>
    <property type="match status" value="1"/>
</dbReference>
<name>A0AAU7AS79_9ACTN</name>
<dbReference type="InterPro" id="IPR030048">
    <property type="entry name" value="SurE"/>
</dbReference>